<dbReference type="Gene3D" id="1.25.40.10">
    <property type="entry name" value="Tetratricopeptide repeat domain"/>
    <property type="match status" value="3"/>
</dbReference>
<feature type="repeat" description="TPR" evidence="3">
    <location>
        <begin position="132"/>
        <end position="165"/>
    </location>
</feature>
<dbReference type="InterPro" id="IPR019734">
    <property type="entry name" value="TPR_rpt"/>
</dbReference>
<evidence type="ECO:0000256" key="1">
    <source>
        <dbReference type="ARBA" id="ARBA00022737"/>
    </source>
</evidence>
<feature type="repeat" description="TPR" evidence="3">
    <location>
        <begin position="268"/>
        <end position="301"/>
    </location>
</feature>
<dbReference type="STRING" id="400055.SAMN04490243_0252"/>
<accession>A0A1I6FNL5</accession>
<dbReference type="InterPro" id="IPR051685">
    <property type="entry name" value="Ycf3/AcsC/BcsC/TPR_MFPF"/>
</dbReference>
<keyword evidence="1" id="KW-0677">Repeat</keyword>
<dbReference type="RefSeq" id="WP_092980042.1">
    <property type="nucleotide sequence ID" value="NZ_FOYQ01000001.1"/>
</dbReference>
<dbReference type="OrthoDB" id="9803982at2"/>
<feature type="repeat" description="TPR" evidence="3">
    <location>
        <begin position="98"/>
        <end position="131"/>
    </location>
</feature>
<protein>
    <submittedName>
        <fullName evidence="4">Tetratricopeptide repeat-containing protein</fullName>
    </submittedName>
</protein>
<dbReference type="Pfam" id="PF13414">
    <property type="entry name" value="TPR_11"/>
    <property type="match status" value="1"/>
</dbReference>
<dbReference type="InterPro" id="IPR011990">
    <property type="entry name" value="TPR-like_helical_dom_sf"/>
</dbReference>
<evidence type="ECO:0000313" key="5">
    <source>
        <dbReference type="Proteomes" id="UP000199534"/>
    </source>
</evidence>
<dbReference type="PROSITE" id="PS50005">
    <property type="entry name" value="TPR"/>
    <property type="match status" value="6"/>
</dbReference>
<gene>
    <name evidence="4" type="ORF">SAMN04490243_0252</name>
</gene>
<dbReference type="EMBL" id="FOYQ01000001">
    <property type="protein sequence ID" value="SFR31498.1"/>
    <property type="molecule type" value="Genomic_DNA"/>
</dbReference>
<reference evidence="4 5" key="1">
    <citation type="submission" date="2016-10" db="EMBL/GenBank/DDBJ databases">
        <authorList>
            <person name="de Groot N.N."/>
        </authorList>
    </citation>
    <scope>NUCLEOTIDE SEQUENCE [LARGE SCALE GENOMIC DNA]</scope>
    <source>
        <strain evidence="4 5">DSM 21019</strain>
    </source>
</reference>
<dbReference type="Pfam" id="PF13432">
    <property type="entry name" value="TPR_16"/>
    <property type="match status" value="1"/>
</dbReference>
<feature type="repeat" description="TPR" evidence="3">
    <location>
        <begin position="302"/>
        <end position="335"/>
    </location>
</feature>
<dbReference type="AlphaFoldDB" id="A0A1I6FNL5"/>
<name>A0A1I6FNL5_9FLAO</name>
<proteinExistence type="predicted"/>
<feature type="repeat" description="TPR" evidence="3">
    <location>
        <begin position="336"/>
        <end position="369"/>
    </location>
</feature>
<dbReference type="PANTHER" id="PTHR44943:SF8">
    <property type="entry name" value="TPR REPEAT-CONTAINING PROTEIN MJ0263"/>
    <property type="match status" value="1"/>
</dbReference>
<keyword evidence="5" id="KW-1185">Reference proteome</keyword>
<sequence>MALDPNEQPGPPIAKFESMLKTDDVYFFDAEDFEEIIHHYLNNGRISLAKKAIRMGLQQHPDALELRLLEVEVLVFENHLDQAQLILDQLQQINSRNQEICIQQANICSKKDQHDLAIDWLKRALELEPDDPDVHSLLGMEYLFLDAYSEAQQCFMRCVAEDPEDYASLYNVVYCFEFREDFRGGIRFLNAYLETNPYCQVAWHQLGKLYKELDMLKEALGAFEFAVISDDSFIGAYFEKGRVLEKLGRLEEAIENYQATMDLDDPTSHAYLRMGRCFEKLGDDEQAQAYYYRTVHDDPLLDKGWLAITEFYLRRELYEKALEFVNKAIHIDGENADYWARCGKIHLATGNLDEADYAYSQAVRLEDYSLGTWSSWCEVLWQAKEYQALYEVLKQAIKFHPKTGEFRYRLAGISFLLGKEKKARTQLKHAINMLPEAYPQFQEDFPEFPHWVPIEKASDQPGKASE</sequence>
<dbReference type="SMART" id="SM00028">
    <property type="entry name" value="TPR"/>
    <property type="match status" value="9"/>
</dbReference>
<dbReference type="Proteomes" id="UP000199534">
    <property type="component" value="Unassembled WGS sequence"/>
</dbReference>
<feature type="repeat" description="TPR" evidence="3">
    <location>
        <begin position="234"/>
        <end position="267"/>
    </location>
</feature>
<dbReference type="PANTHER" id="PTHR44943">
    <property type="entry name" value="CELLULOSE SYNTHASE OPERON PROTEIN C"/>
    <property type="match status" value="1"/>
</dbReference>
<evidence type="ECO:0000313" key="4">
    <source>
        <dbReference type="EMBL" id="SFR31498.1"/>
    </source>
</evidence>
<evidence type="ECO:0000256" key="2">
    <source>
        <dbReference type="ARBA" id="ARBA00022803"/>
    </source>
</evidence>
<evidence type="ECO:0000256" key="3">
    <source>
        <dbReference type="PROSITE-ProRule" id="PRU00339"/>
    </source>
</evidence>
<organism evidence="4 5">
    <name type="scientific">Robiginitalea myxolifaciens</name>
    <dbReference type="NCBI Taxonomy" id="400055"/>
    <lineage>
        <taxon>Bacteria</taxon>
        <taxon>Pseudomonadati</taxon>
        <taxon>Bacteroidota</taxon>
        <taxon>Flavobacteriia</taxon>
        <taxon>Flavobacteriales</taxon>
        <taxon>Flavobacteriaceae</taxon>
        <taxon>Robiginitalea</taxon>
    </lineage>
</organism>
<dbReference type="SUPFAM" id="SSF48452">
    <property type="entry name" value="TPR-like"/>
    <property type="match status" value="3"/>
</dbReference>
<keyword evidence="2 3" id="KW-0802">TPR repeat</keyword>